<keyword evidence="2 5" id="KW-0645">Protease</keyword>
<feature type="active site" description="Charge relay system" evidence="5">
    <location>
        <position position="418"/>
    </location>
</feature>
<reference evidence="9 10" key="1">
    <citation type="submission" date="2024-01" db="EMBL/GenBank/DDBJ databases">
        <title>Multi-omics insights into the function and evolution of sodium benzoate biodegradation pathways in Benzoatithermus flavus gen. nov., sp. nov. from hot spring.</title>
        <authorList>
            <person name="Hu C.-J."/>
            <person name="Li W.-J."/>
        </authorList>
    </citation>
    <scope>NUCLEOTIDE SEQUENCE [LARGE SCALE GENOMIC DNA]</scope>
    <source>
        <strain evidence="9 10">SYSU G07066</strain>
    </source>
</reference>
<evidence type="ECO:0000256" key="6">
    <source>
        <dbReference type="RuleBase" id="RU003355"/>
    </source>
</evidence>
<dbReference type="Pfam" id="PF00082">
    <property type="entry name" value="Peptidase_S8"/>
    <property type="match status" value="1"/>
</dbReference>
<dbReference type="InterPro" id="IPR050131">
    <property type="entry name" value="Peptidase_S8_subtilisin-like"/>
</dbReference>
<feature type="active site" description="Charge relay system" evidence="5">
    <location>
        <position position="247"/>
    </location>
</feature>
<dbReference type="InterPro" id="IPR023828">
    <property type="entry name" value="Peptidase_S8_Ser-AS"/>
</dbReference>
<evidence type="ECO:0000256" key="5">
    <source>
        <dbReference type="PROSITE-ProRule" id="PRU01240"/>
    </source>
</evidence>
<dbReference type="InterPro" id="IPR015500">
    <property type="entry name" value="Peptidase_S8_subtilisin-rel"/>
</dbReference>
<keyword evidence="3 5" id="KW-0378">Hydrolase</keyword>
<name>A0ABU8XRU1_9PROT</name>
<dbReference type="Gene3D" id="3.40.50.200">
    <property type="entry name" value="Peptidase S8/S53 domain"/>
    <property type="match status" value="1"/>
</dbReference>
<keyword evidence="10" id="KW-1185">Reference proteome</keyword>
<feature type="region of interest" description="Disordered" evidence="7">
    <location>
        <begin position="1"/>
        <end position="31"/>
    </location>
</feature>
<evidence type="ECO:0000256" key="1">
    <source>
        <dbReference type="ARBA" id="ARBA00011073"/>
    </source>
</evidence>
<evidence type="ECO:0000259" key="8">
    <source>
        <dbReference type="Pfam" id="PF00082"/>
    </source>
</evidence>
<protein>
    <submittedName>
        <fullName evidence="9">S8 family serine peptidase</fullName>
    </submittedName>
</protein>
<keyword evidence="4 5" id="KW-0720">Serine protease</keyword>
<feature type="active site" description="Charge relay system" evidence="5">
    <location>
        <position position="215"/>
    </location>
</feature>
<comment type="caution">
    <text evidence="9">The sequence shown here is derived from an EMBL/GenBank/DDBJ whole genome shotgun (WGS) entry which is preliminary data.</text>
</comment>
<evidence type="ECO:0000256" key="2">
    <source>
        <dbReference type="ARBA" id="ARBA00022670"/>
    </source>
</evidence>
<dbReference type="PROSITE" id="PS00138">
    <property type="entry name" value="SUBTILASE_SER"/>
    <property type="match status" value="1"/>
</dbReference>
<dbReference type="PROSITE" id="PS51892">
    <property type="entry name" value="SUBTILASE"/>
    <property type="match status" value="1"/>
</dbReference>
<dbReference type="SUPFAM" id="SSF52743">
    <property type="entry name" value="Subtilisin-like"/>
    <property type="match status" value="1"/>
</dbReference>
<dbReference type="PANTHER" id="PTHR43806:SF11">
    <property type="entry name" value="CEREVISIN-RELATED"/>
    <property type="match status" value="1"/>
</dbReference>
<organism evidence="9 10">
    <name type="scientific">Benzoatithermus flavus</name>
    <dbReference type="NCBI Taxonomy" id="3108223"/>
    <lineage>
        <taxon>Bacteria</taxon>
        <taxon>Pseudomonadati</taxon>
        <taxon>Pseudomonadota</taxon>
        <taxon>Alphaproteobacteria</taxon>
        <taxon>Geminicoccales</taxon>
        <taxon>Geminicoccaceae</taxon>
        <taxon>Benzoatithermus</taxon>
    </lineage>
</organism>
<dbReference type="InterPro" id="IPR036852">
    <property type="entry name" value="Peptidase_S8/S53_dom_sf"/>
</dbReference>
<evidence type="ECO:0000256" key="7">
    <source>
        <dbReference type="SAM" id="MobiDB-lite"/>
    </source>
</evidence>
<feature type="domain" description="Peptidase S8/S53" evidence="8">
    <location>
        <begin position="206"/>
        <end position="464"/>
    </location>
</feature>
<sequence length="469" mass="47624">MPKSPSSRRGSLGAAAETPAGARNVREPPPPPGCTGRFLILLAEEEDRAAVPVLRNVAGLRVARSGDYAGRPALAALDEADGLVLDELRVAVVHAPPDALQVLAAADARAGILAVEPERVVHALPHGAVGIPEHPIGGPAEAGAAGSAVAAAYLRGYRDGVNDLTGRLLRGMPAADAPMAEAPAFAEAEFTWGLQATRAGFSTWSGRGVRVAVLDTGLDLGHPDLGGRPVEAVSFVAGEGPEDGHGHGTHCIGTACGALSPRQPPRYGVAGGAEILAGKVLDSRGRGEDAGILAGIDWALTQGCAVVSLSLGAPVRLGDPPSAVFEQVGRRALRRGTLLVAAAGNESRRPDEVRPVGHPANCASIMAVGAVDRNLQVAWFSCAGLDPRGGQIDVAAPGVAVRSAWPGAQLYATLDGTSMAAPHVAGIAALLAEADPSARGYALWALLVQNARRLPLPARDVGAGLVQAP</sequence>
<proteinExistence type="inferred from homology"/>
<evidence type="ECO:0000313" key="10">
    <source>
        <dbReference type="Proteomes" id="UP001375743"/>
    </source>
</evidence>
<dbReference type="RefSeq" id="WP_418159784.1">
    <property type="nucleotide sequence ID" value="NZ_JBBLZC010000011.1"/>
</dbReference>
<evidence type="ECO:0000313" key="9">
    <source>
        <dbReference type="EMBL" id="MEK0083933.1"/>
    </source>
</evidence>
<dbReference type="InterPro" id="IPR000209">
    <property type="entry name" value="Peptidase_S8/S53_dom"/>
</dbReference>
<dbReference type="EMBL" id="JBBLZC010000011">
    <property type="protein sequence ID" value="MEK0083933.1"/>
    <property type="molecule type" value="Genomic_DNA"/>
</dbReference>
<gene>
    <name evidence="9" type="ORF">U1T56_12290</name>
</gene>
<evidence type="ECO:0000256" key="3">
    <source>
        <dbReference type="ARBA" id="ARBA00022801"/>
    </source>
</evidence>
<dbReference type="PANTHER" id="PTHR43806">
    <property type="entry name" value="PEPTIDASE S8"/>
    <property type="match status" value="1"/>
</dbReference>
<dbReference type="Proteomes" id="UP001375743">
    <property type="component" value="Unassembled WGS sequence"/>
</dbReference>
<accession>A0ABU8XRU1</accession>
<dbReference type="PRINTS" id="PR00723">
    <property type="entry name" value="SUBTILISIN"/>
</dbReference>
<evidence type="ECO:0000256" key="4">
    <source>
        <dbReference type="ARBA" id="ARBA00022825"/>
    </source>
</evidence>
<dbReference type="InterPro" id="IPR023827">
    <property type="entry name" value="Peptidase_S8_Asp-AS"/>
</dbReference>
<dbReference type="PROSITE" id="PS00136">
    <property type="entry name" value="SUBTILASE_ASP"/>
    <property type="match status" value="1"/>
</dbReference>
<comment type="similarity">
    <text evidence="1 5 6">Belongs to the peptidase S8 family.</text>
</comment>